<evidence type="ECO:0000256" key="12">
    <source>
        <dbReference type="ARBA" id="ARBA00031750"/>
    </source>
</evidence>
<evidence type="ECO:0000256" key="1">
    <source>
        <dbReference type="ARBA" id="ARBA00001966"/>
    </source>
</evidence>
<evidence type="ECO:0000256" key="11">
    <source>
        <dbReference type="ARBA" id="ARBA00023136"/>
    </source>
</evidence>
<dbReference type="SMART" id="SM00929">
    <property type="entry name" value="NADH-G_4Fe-4S_3"/>
    <property type="match status" value="1"/>
</dbReference>
<geneLocation type="mitochondrion" evidence="16"/>
<dbReference type="InterPro" id="IPR019574">
    <property type="entry name" value="NADH_UbQ_OxRdtase_Gsu_4Fe4S-bd"/>
</dbReference>
<evidence type="ECO:0000256" key="5">
    <source>
        <dbReference type="ARBA" id="ARBA00022714"/>
    </source>
</evidence>
<accession>A0A5B8HUV1</accession>
<evidence type="ECO:0000256" key="10">
    <source>
        <dbReference type="ARBA" id="ARBA00023027"/>
    </source>
</evidence>
<keyword evidence="4" id="KW-0004">4Fe-4S</keyword>
<evidence type="ECO:0000256" key="9">
    <source>
        <dbReference type="ARBA" id="ARBA00023014"/>
    </source>
</evidence>
<dbReference type="GO" id="GO:0051539">
    <property type="term" value="F:4 iron, 4 sulfur cluster binding"/>
    <property type="evidence" value="ECO:0007669"/>
    <property type="project" value="UniProtKB-KW"/>
</dbReference>
<dbReference type="SUPFAM" id="SSF54862">
    <property type="entry name" value="4Fe-4S ferredoxins"/>
    <property type="match status" value="1"/>
</dbReference>
<dbReference type="PROSITE" id="PS51839">
    <property type="entry name" value="4FE4S_HC3"/>
    <property type="match status" value="1"/>
</dbReference>
<evidence type="ECO:0000256" key="4">
    <source>
        <dbReference type="ARBA" id="ARBA00022485"/>
    </source>
</evidence>
<protein>
    <recommendedName>
        <fullName evidence="12">Complex I-75kD</fullName>
    </recommendedName>
</protein>
<proteinExistence type="inferred from homology"/>
<evidence type="ECO:0000313" key="16">
    <source>
        <dbReference type="EMBL" id="QDX17581.1"/>
    </source>
</evidence>
<reference evidence="16" key="1">
    <citation type="journal article" date="2019" name="Plant Ecol Evol">
        <title>Haslea nusantara (Bacillariophyceae), a new blue diatom from the Java Sea, Indonesia: morphology, biometry and molecular characterization.</title>
        <authorList>
            <person name="Prasetiya F.S."/>
            <person name="Gastineau R."/>
            <person name="Poulin M."/>
            <person name="Lemieux C."/>
            <person name="Turmel M."/>
            <person name="Syakti A.D."/>
            <person name="Hardivillier Y."/>
            <person name="Widowati I."/>
            <person name="Risjani Y."/>
            <person name="Iskandar I."/>
            <person name="Subroto T."/>
            <person name="Falaise C."/>
            <person name="Arsad S."/>
            <person name="Safitri I."/>
            <person name="Mouget J.-L."/>
            <person name="Leignel V."/>
        </authorList>
    </citation>
    <scope>NUCLEOTIDE SEQUENCE</scope>
</reference>
<evidence type="ECO:0000256" key="6">
    <source>
        <dbReference type="ARBA" id="ARBA00022723"/>
    </source>
</evidence>
<dbReference type="GO" id="GO:0042773">
    <property type="term" value="P:ATP synthesis coupled electron transport"/>
    <property type="evidence" value="ECO:0007669"/>
    <property type="project" value="InterPro"/>
</dbReference>
<dbReference type="FunFam" id="3.10.20.740:FF:000004">
    <property type="entry name" value="NADH-quinone oxidoreductase"/>
    <property type="match status" value="1"/>
</dbReference>
<evidence type="ECO:0000256" key="7">
    <source>
        <dbReference type="ARBA" id="ARBA00022967"/>
    </source>
</evidence>
<evidence type="ECO:0000256" key="3">
    <source>
        <dbReference type="ARBA" id="ARBA00005404"/>
    </source>
</evidence>
<dbReference type="Gene3D" id="3.30.70.20">
    <property type="match status" value="1"/>
</dbReference>
<keyword evidence="5" id="KW-0001">2Fe-2S</keyword>
<comment type="subcellular location">
    <subcellularLocation>
        <location evidence="2">Membrane</location>
    </subcellularLocation>
</comment>
<dbReference type="PANTHER" id="PTHR43105">
    <property type="entry name" value="RESPIRATORY NITRATE REDUCTASE"/>
    <property type="match status" value="1"/>
</dbReference>
<dbReference type="GO" id="GO:0008137">
    <property type="term" value="F:NADH dehydrogenase (ubiquinone) activity"/>
    <property type="evidence" value="ECO:0007669"/>
    <property type="project" value="InterPro"/>
</dbReference>
<comment type="similarity">
    <text evidence="3">Belongs to the complex I 75 kDa subunit family.</text>
</comment>
<dbReference type="SUPFAM" id="SSF54292">
    <property type="entry name" value="2Fe-2S ferredoxin-like"/>
    <property type="match status" value="1"/>
</dbReference>
<dbReference type="GO" id="GO:0051537">
    <property type="term" value="F:2 iron, 2 sulfur cluster binding"/>
    <property type="evidence" value="ECO:0007669"/>
    <property type="project" value="UniProtKB-KW"/>
</dbReference>
<dbReference type="AlphaFoldDB" id="A0A5B8HUV1"/>
<organism evidence="16">
    <name type="scientific">Haslea nusantara</name>
    <dbReference type="NCBI Taxonomy" id="2600302"/>
    <lineage>
        <taxon>Eukaryota</taxon>
        <taxon>Sar</taxon>
        <taxon>Stramenopiles</taxon>
        <taxon>Ochrophyta</taxon>
        <taxon>Bacillariophyta</taxon>
        <taxon>Bacillariophyceae</taxon>
        <taxon>Bacillariophycidae</taxon>
        <taxon>Naviculales</taxon>
        <taxon>Naviculaceae</taxon>
        <taxon>Haslea</taxon>
    </lineage>
</organism>
<comment type="cofactor">
    <cofactor evidence="1">
        <name>[4Fe-4S] cluster</name>
        <dbReference type="ChEBI" id="CHEBI:49883"/>
    </cofactor>
</comment>
<dbReference type="InterPro" id="IPR000283">
    <property type="entry name" value="NADH_UbQ_OxRdtase_75kDa_su_CS"/>
</dbReference>
<dbReference type="Pfam" id="PF13510">
    <property type="entry name" value="Fer2_4"/>
    <property type="match status" value="1"/>
</dbReference>
<keyword evidence="11" id="KW-0472">Membrane</keyword>
<evidence type="ECO:0000256" key="13">
    <source>
        <dbReference type="ARBA" id="ARBA00034078"/>
    </source>
</evidence>
<keyword evidence="7" id="KW-1278">Translocase</keyword>
<keyword evidence="8" id="KW-0408">Iron</keyword>
<keyword evidence="16" id="KW-0496">Mitochondrion</keyword>
<dbReference type="GO" id="GO:0046872">
    <property type="term" value="F:metal ion binding"/>
    <property type="evidence" value="ECO:0007669"/>
    <property type="project" value="UniProtKB-KW"/>
</dbReference>
<dbReference type="PROSITE" id="PS00642">
    <property type="entry name" value="COMPLEX1_75K_2"/>
    <property type="match status" value="1"/>
</dbReference>
<dbReference type="Gene3D" id="3.10.20.740">
    <property type="match status" value="1"/>
</dbReference>
<dbReference type="InterPro" id="IPR036010">
    <property type="entry name" value="2Fe-2S_ferredoxin-like_sf"/>
</dbReference>
<dbReference type="PROSITE" id="PS00643">
    <property type="entry name" value="COMPLEX1_75K_3"/>
    <property type="match status" value="1"/>
</dbReference>
<keyword evidence="9" id="KW-0411">Iron-sulfur</keyword>
<keyword evidence="6" id="KW-0479">Metal-binding</keyword>
<dbReference type="RefSeq" id="YP_009688014.1">
    <property type="nucleotide sequence ID" value="NC_044492.1"/>
</dbReference>
<dbReference type="FunFam" id="3.30.70.20:FF:000002">
    <property type="entry name" value="NADH-ubiquinone oxidoreductase 75 kDa subunit"/>
    <property type="match status" value="1"/>
</dbReference>
<dbReference type="EMBL" id="MH681882">
    <property type="protein sequence ID" value="QDX17581.1"/>
    <property type="molecule type" value="Genomic_DNA"/>
</dbReference>
<name>A0A5B8HUV1_9STRA</name>
<comment type="cofactor">
    <cofactor evidence="13">
        <name>[2Fe-2S] cluster</name>
        <dbReference type="ChEBI" id="CHEBI:190135"/>
    </cofactor>
</comment>
<dbReference type="GeneID" id="41663712"/>
<sequence length="210" mass="23655">MRVKIKKQLHLIDNKLSLITYLINNGISIPHYCYHNNLSIAGNCRVCLVELQNSPKPVVSCAINAKSCLTNNEVYYDSVLLKKARENILEFLLLNHPVDCPICDQGGECDLQDQSLFFGFTKKRFYKFKRVVSDKELGPIVKTVMTRCIHCTRCVRFATEVAGVEELGVFGRGVQSEIGTYVDKVLLSELSGNVIDLCPVGYITNKNYVK</sequence>
<dbReference type="InterPro" id="IPR050123">
    <property type="entry name" value="Prok_molybdopt-oxidoreductase"/>
</dbReference>
<dbReference type="PANTHER" id="PTHR43105:SF13">
    <property type="entry name" value="NADH-UBIQUINONE OXIDOREDUCTASE 75 KDA SUBUNIT, MITOCHONDRIAL"/>
    <property type="match status" value="1"/>
</dbReference>
<dbReference type="GO" id="GO:0016020">
    <property type="term" value="C:membrane"/>
    <property type="evidence" value="ECO:0007669"/>
    <property type="project" value="UniProtKB-SubCell"/>
</dbReference>
<comment type="subunit">
    <text evidence="14">Complex I is composed of about 45 different subunits.</text>
</comment>
<dbReference type="Pfam" id="PF22117">
    <property type="entry name" value="Fer4_Nqo3"/>
    <property type="match status" value="1"/>
</dbReference>
<dbReference type="InterPro" id="IPR054351">
    <property type="entry name" value="NADH_UbQ_OxRdtase_ferredoxin"/>
</dbReference>
<dbReference type="Pfam" id="PF10588">
    <property type="entry name" value="NADH-G_4Fe-4S_3"/>
    <property type="match status" value="1"/>
</dbReference>
<dbReference type="GO" id="GO:0016491">
    <property type="term" value="F:oxidoreductase activity"/>
    <property type="evidence" value="ECO:0007669"/>
    <property type="project" value="InterPro"/>
</dbReference>
<keyword evidence="10" id="KW-0520">NAD</keyword>
<evidence type="ECO:0000256" key="2">
    <source>
        <dbReference type="ARBA" id="ARBA00004370"/>
    </source>
</evidence>
<feature type="domain" description="4Fe-4S His(Cys)3-ligated-type" evidence="15">
    <location>
        <begin position="80"/>
        <end position="119"/>
    </location>
</feature>
<evidence type="ECO:0000256" key="14">
    <source>
        <dbReference type="ARBA" id="ARBA00065822"/>
    </source>
</evidence>
<evidence type="ECO:0000256" key="8">
    <source>
        <dbReference type="ARBA" id="ARBA00023004"/>
    </source>
</evidence>
<evidence type="ECO:0000259" key="15">
    <source>
        <dbReference type="PROSITE" id="PS51839"/>
    </source>
</evidence>
<dbReference type="PROSITE" id="PS00641">
    <property type="entry name" value="COMPLEX1_75K_1"/>
    <property type="match status" value="1"/>
</dbReference>
<gene>
    <name evidence="16" type="primary">nad11-a</name>
</gene>